<accession>A7E8R2</accession>
<evidence type="ECO:0000313" key="2">
    <source>
        <dbReference type="Proteomes" id="UP000001312"/>
    </source>
</evidence>
<dbReference type="KEGG" id="ssl:SS1G_01690"/>
<keyword evidence="2" id="KW-1185">Reference proteome</keyword>
<dbReference type="RefSeq" id="XP_001597496.1">
    <property type="nucleotide sequence ID" value="XM_001597446.1"/>
</dbReference>
<dbReference type="AlphaFoldDB" id="A7E8R2"/>
<protein>
    <submittedName>
        <fullName evidence="1">Uncharacterized protein</fullName>
    </submittedName>
</protein>
<proteinExistence type="predicted"/>
<gene>
    <name evidence="1" type="ORF">SS1G_01690</name>
</gene>
<dbReference type="EMBL" id="CH476622">
    <property type="protein sequence ID" value="EDN96764.1"/>
    <property type="molecule type" value="Genomic_DNA"/>
</dbReference>
<reference evidence="2" key="1">
    <citation type="journal article" date="2011" name="PLoS Genet.">
        <title>Genomic analysis of the necrotrophic fungal pathogens Sclerotinia sclerotiorum and Botrytis cinerea.</title>
        <authorList>
            <person name="Amselem J."/>
            <person name="Cuomo C.A."/>
            <person name="van Kan J.A."/>
            <person name="Viaud M."/>
            <person name="Benito E.P."/>
            <person name="Couloux A."/>
            <person name="Coutinho P.M."/>
            <person name="de Vries R.P."/>
            <person name="Dyer P.S."/>
            <person name="Fillinger S."/>
            <person name="Fournier E."/>
            <person name="Gout L."/>
            <person name="Hahn M."/>
            <person name="Kohn L."/>
            <person name="Lapalu N."/>
            <person name="Plummer K.M."/>
            <person name="Pradier J.M."/>
            <person name="Quevillon E."/>
            <person name="Sharon A."/>
            <person name="Simon A."/>
            <person name="ten Have A."/>
            <person name="Tudzynski B."/>
            <person name="Tudzynski P."/>
            <person name="Wincker P."/>
            <person name="Andrew M."/>
            <person name="Anthouard V."/>
            <person name="Beever R.E."/>
            <person name="Beffa R."/>
            <person name="Benoit I."/>
            <person name="Bouzid O."/>
            <person name="Brault B."/>
            <person name="Chen Z."/>
            <person name="Choquer M."/>
            <person name="Collemare J."/>
            <person name="Cotton P."/>
            <person name="Danchin E.G."/>
            <person name="Da Silva C."/>
            <person name="Gautier A."/>
            <person name="Giraud C."/>
            <person name="Giraud T."/>
            <person name="Gonzalez C."/>
            <person name="Grossetete S."/>
            <person name="Guldener U."/>
            <person name="Henrissat B."/>
            <person name="Howlett B.J."/>
            <person name="Kodira C."/>
            <person name="Kretschmer M."/>
            <person name="Lappartient A."/>
            <person name="Leroch M."/>
            <person name="Levis C."/>
            <person name="Mauceli E."/>
            <person name="Neuveglise C."/>
            <person name="Oeser B."/>
            <person name="Pearson M."/>
            <person name="Poulain J."/>
            <person name="Poussereau N."/>
            <person name="Quesneville H."/>
            <person name="Rascle C."/>
            <person name="Schumacher J."/>
            <person name="Segurens B."/>
            <person name="Sexton A."/>
            <person name="Silva E."/>
            <person name="Sirven C."/>
            <person name="Soanes D.M."/>
            <person name="Talbot N.J."/>
            <person name="Templeton M."/>
            <person name="Yandava C."/>
            <person name="Yarden O."/>
            <person name="Zeng Q."/>
            <person name="Rollins J.A."/>
            <person name="Lebrun M.H."/>
            <person name="Dickman M."/>
        </authorList>
    </citation>
    <scope>NUCLEOTIDE SEQUENCE [LARGE SCALE GENOMIC DNA]</scope>
    <source>
        <strain evidence="2">ATCC 18683 / 1980 / Ss-1</strain>
    </source>
</reference>
<organism evidence="1 2">
    <name type="scientific">Sclerotinia sclerotiorum (strain ATCC 18683 / 1980 / Ss-1)</name>
    <name type="common">White mold</name>
    <name type="synonym">Whetzelinia sclerotiorum</name>
    <dbReference type="NCBI Taxonomy" id="665079"/>
    <lineage>
        <taxon>Eukaryota</taxon>
        <taxon>Fungi</taxon>
        <taxon>Dikarya</taxon>
        <taxon>Ascomycota</taxon>
        <taxon>Pezizomycotina</taxon>
        <taxon>Leotiomycetes</taxon>
        <taxon>Helotiales</taxon>
        <taxon>Sclerotiniaceae</taxon>
        <taxon>Sclerotinia</taxon>
    </lineage>
</organism>
<dbReference type="InParanoid" id="A7E8R2"/>
<dbReference type="GeneID" id="5493356"/>
<evidence type="ECO:0000313" key="1">
    <source>
        <dbReference type="EMBL" id="EDN96764.1"/>
    </source>
</evidence>
<dbReference type="HOGENOM" id="CLU_3279751_0_0_1"/>
<sequence length="41" mass="4437">MNLAGRATNWTSPALKRSTVNAGKGFGCSSTFDVFTRSDKR</sequence>
<name>A7E8R2_SCLS1</name>
<dbReference type="Proteomes" id="UP000001312">
    <property type="component" value="Unassembled WGS sequence"/>
</dbReference>